<keyword evidence="7 12" id="KW-0342">GTP-binding</keyword>
<dbReference type="InterPro" id="IPR050055">
    <property type="entry name" value="EF-Tu_GTPase"/>
</dbReference>
<organism evidence="14 15">
    <name type="scientific">Bizionia echini</name>
    <dbReference type="NCBI Taxonomy" id="649333"/>
    <lineage>
        <taxon>Bacteria</taxon>
        <taxon>Pseudomonadati</taxon>
        <taxon>Bacteroidota</taxon>
        <taxon>Flavobacteriia</taxon>
        <taxon>Flavobacteriales</taxon>
        <taxon>Flavobacteriaceae</taxon>
        <taxon>Bizionia</taxon>
    </lineage>
</organism>
<dbReference type="FunFam" id="3.40.50.300:FF:000003">
    <property type="entry name" value="Elongation factor Tu"/>
    <property type="match status" value="1"/>
</dbReference>
<dbReference type="Proteomes" id="UP000198705">
    <property type="component" value="Unassembled WGS sequence"/>
</dbReference>
<dbReference type="FunFam" id="2.40.30.10:FF:000001">
    <property type="entry name" value="Elongation factor Tu"/>
    <property type="match status" value="1"/>
</dbReference>
<dbReference type="InterPro" id="IPR004161">
    <property type="entry name" value="EFTu-like_2"/>
</dbReference>
<keyword evidence="3 12" id="KW-0547">Nucleotide-binding</keyword>
<dbReference type="PANTHER" id="PTHR43721:SF22">
    <property type="entry name" value="ELONGATION FACTOR TU, MITOCHONDRIAL"/>
    <property type="match status" value="1"/>
</dbReference>
<dbReference type="InterPro" id="IPR009001">
    <property type="entry name" value="Transl_elong_EF1A/Init_IF2_C"/>
</dbReference>
<dbReference type="InterPro" id="IPR000795">
    <property type="entry name" value="T_Tr_GTP-bd_dom"/>
</dbReference>
<dbReference type="GO" id="GO:0003746">
    <property type="term" value="F:translation elongation factor activity"/>
    <property type="evidence" value="ECO:0007669"/>
    <property type="project" value="UniProtKB-UniRule"/>
</dbReference>
<comment type="subunit">
    <text evidence="11">(Microbial infection) Upon infection by bacteriophage Qbeta, part of the viral RNA-dependent RNA polymerase complex, the other subunits are the viral replicase catalytic subunit (AC P14647), host ribosomal protein S1 and EF-Ts.</text>
</comment>
<dbReference type="InterPro" id="IPR009000">
    <property type="entry name" value="Transl_B-barrel_sf"/>
</dbReference>
<keyword evidence="12" id="KW-0479">Metal-binding</keyword>
<evidence type="ECO:0000256" key="9">
    <source>
        <dbReference type="ARBA" id="ARBA00058140"/>
    </source>
</evidence>
<keyword evidence="4 12" id="KW-0251">Elongation factor</keyword>
<evidence type="ECO:0000313" key="15">
    <source>
        <dbReference type="Proteomes" id="UP000198705"/>
    </source>
</evidence>
<sequence length="395" mass="43089">MAKATFDRSKPHLNIGTIGHVDHGKTTLTAAITKVLADAGFSEARSFDQIDNAPEEKERGITINTSHVEYATQNRHYAHVDCPGHADYVKNMVTGAAQMDGAILVVAATDGPMPQTREHILLGRQVGIPRIVVFMNKVDMVDDEELIELVDMEVRDLLSFYEYDGDNGPVIAGSALGALNGEQKWVDTVLELMEAVDNWIEEPTRDMDKPFLMPIEDVFSITGRGTVATGRIETGVANTGDPVEIIGMGAGKINSTITGIEMFRQILDRGEAGDNAGILLRGIEKTQISRGMVICKPGSVTPHAKFKAEVYILKKEEGGRHTPFHNNYRPQFYVRTTDVTGNIALPEGVEMVMPGDNLTIHVELIQPIAMNVGLRFAIREGGRTVGAGQVTEILD</sequence>
<accession>A0A1I5D8C3</accession>
<dbReference type="NCBIfam" id="TIGR00485">
    <property type="entry name" value="EF-Tu"/>
    <property type="match status" value="1"/>
</dbReference>
<dbReference type="PRINTS" id="PR00315">
    <property type="entry name" value="ELONGATNFCT"/>
</dbReference>
<dbReference type="InterPro" id="IPR005225">
    <property type="entry name" value="Small_GTP-bd"/>
</dbReference>
<feature type="binding site" evidence="12">
    <location>
        <begin position="136"/>
        <end position="139"/>
    </location>
    <ligand>
        <name>GTP</name>
        <dbReference type="ChEBI" id="CHEBI:37565"/>
    </ligand>
</feature>
<comment type="similarity">
    <text evidence="1 12">Belongs to the TRAFAC class translation factor GTPase superfamily. Classic translation factor GTPase family. EF-Tu/EF-1A subfamily.</text>
</comment>
<dbReference type="STRING" id="649333.SAMN04487989_10763"/>
<dbReference type="InterPro" id="IPR033720">
    <property type="entry name" value="EFTU_2"/>
</dbReference>
<dbReference type="Gene3D" id="2.40.30.10">
    <property type="entry name" value="Translation factors"/>
    <property type="match status" value="2"/>
</dbReference>
<dbReference type="HAMAP" id="MF_00118_B">
    <property type="entry name" value="EF_Tu_B"/>
    <property type="match status" value="1"/>
</dbReference>
<dbReference type="RefSeq" id="WP_092209596.1">
    <property type="nucleotide sequence ID" value="NZ_FOVN01000007.1"/>
</dbReference>
<evidence type="ECO:0000256" key="7">
    <source>
        <dbReference type="ARBA" id="ARBA00023134"/>
    </source>
</evidence>
<comment type="subunit">
    <text evidence="10">Monomer. Heterotetramer composed of two EF-Ts.EF-Tu dimer complexes.</text>
</comment>
<dbReference type="CDD" id="cd03707">
    <property type="entry name" value="EFTU_III"/>
    <property type="match status" value="1"/>
</dbReference>
<evidence type="ECO:0000256" key="3">
    <source>
        <dbReference type="ARBA" id="ARBA00022741"/>
    </source>
</evidence>
<dbReference type="OrthoDB" id="9804504at2"/>
<evidence type="ECO:0000256" key="4">
    <source>
        <dbReference type="ARBA" id="ARBA00022768"/>
    </source>
</evidence>
<proteinExistence type="inferred from homology"/>
<dbReference type="Gene3D" id="3.40.50.300">
    <property type="entry name" value="P-loop containing nucleotide triphosphate hydrolases"/>
    <property type="match status" value="1"/>
</dbReference>
<feature type="domain" description="Tr-type G" evidence="13">
    <location>
        <begin position="10"/>
        <end position="204"/>
    </location>
</feature>
<keyword evidence="5 12" id="KW-0378">Hydrolase</keyword>
<evidence type="ECO:0000313" key="14">
    <source>
        <dbReference type="EMBL" id="SFN95524.1"/>
    </source>
</evidence>
<gene>
    <name evidence="12" type="primary">tuf</name>
    <name evidence="14" type="ORF">SAMN04487989_10763</name>
</gene>
<keyword evidence="2 12" id="KW-0963">Cytoplasm</keyword>
<dbReference type="GO" id="GO:0005829">
    <property type="term" value="C:cytosol"/>
    <property type="evidence" value="ECO:0007669"/>
    <property type="project" value="TreeGrafter"/>
</dbReference>
<dbReference type="NCBIfam" id="NF000766">
    <property type="entry name" value="PRK00049.1"/>
    <property type="match status" value="1"/>
</dbReference>
<evidence type="ECO:0000259" key="13">
    <source>
        <dbReference type="PROSITE" id="PS51722"/>
    </source>
</evidence>
<dbReference type="GO" id="GO:0000287">
    <property type="term" value="F:magnesium ion binding"/>
    <property type="evidence" value="ECO:0007669"/>
    <property type="project" value="UniProtKB-UniRule"/>
</dbReference>
<evidence type="ECO:0000256" key="5">
    <source>
        <dbReference type="ARBA" id="ARBA00022801"/>
    </source>
</evidence>
<keyword evidence="6 12" id="KW-0648">Protein biosynthesis</keyword>
<dbReference type="CDD" id="cd03697">
    <property type="entry name" value="EFTU_II"/>
    <property type="match status" value="1"/>
</dbReference>
<dbReference type="Pfam" id="PF00009">
    <property type="entry name" value="GTP_EFTU"/>
    <property type="match status" value="1"/>
</dbReference>
<dbReference type="SUPFAM" id="SSF50465">
    <property type="entry name" value="EF-Tu/eEF-1alpha/eIF2-gamma C-terminal domain"/>
    <property type="match status" value="1"/>
</dbReference>
<feature type="binding site" evidence="12">
    <location>
        <position position="26"/>
    </location>
    <ligand>
        <name>Mg(2+)</name>
        <dbReference type="ChEBI" id="CHEBI:18420"/>
    </ligand>
</feature>
<dbReference type="NCBIfam" id="NF009373">
    <property type="entry name" value="PRK12736.1"/>
    <property type="match status" value="1"/>
</dbReference>
<dbReference type="NCBIfam" id="NF009372">
    <property type="entry name" value="PRK12735.1"/>
    <property type="match status" value="1"/>
</dbReference>
<feature type="binding site" evidence="12">
    <location>
        <begin position="19"/>
        <end position="26"/>
    </location>
    <ligand>
        <name>GTP</name>
        <dbReference type="ChEBI" id="CHEBI:37565"/>
    </ligand>
</feature>
<dbReference type="SUPFAM" id="SSF52540">
    <property type="entry name" value="P-loop containing nucleoside triphosphate hydrolases"/>
    <property type="match status" value="1"/>
</dbReference>
<dbReference type="GO" id="GO:0005525">
    <property type="term" value="F:GTP binding"/>
    <property type="evidence" value="ECO:0007669"/>
    <property type="project" value="UniProtKB-UniRule"/>
</dbReference>
<dbReference type="EMBL" id="FOVN01000007">
    <property type="protein sequence ID" value="SFN95524.1"/>
    <property type="molecule type" value="Genomic_DNA"/>
</dbReference>
<dbReference type="AlphaFoldDB" id="A0A1I5D8C3"/>
<dbReference type="CDD" id="cd01884">
    <property type="entry name" value="EF_Tu"/>
    <property type="match status" value="1"/>
</dbReference>
<dbReference type="Pfam" id="PF03144">
    <property type="entry name" value="GTP_EFTU_D2"/>
    <property type="match status" value="1"/>
</dbReference>
<dbReference type="PANTHER" id="PTHR43721">
    <property type="entry name" value="ELONGATION FACTOR TU-RELATED"/>
    <property type="match status" value="1"/>
</dbReference>
<evidence type="ECO:0000256" key="12">
    <source>
        <dbReference type="HAMAP-Rule" id="MF_00118"/>
    </source>
</evidence>
<protein>
    <recommendedName>
        <fullName evidence="8 12">Elongation factor Tu</fullName>
        <shortName evidence="12">EF-Tu</shortName>
        <ecNumber evidence="12">3.6.5.3</ecNumber>
    </recommendedName>
</protein>
<comment type="catalytic activity">
    <reaction evidence="12">
        <text>GTP + H2O = GDP + phosphate + H(+)</text>
        <dbReference type="Rhea" id="RHEA:19669"/>
        <dbReference type="ChEBI" id="CHEBI:15377"/>
        <dbReference type="ChEBI" id="CHEBI:15378"/>
        <dbReference type="ChEBI" id="CHEBI:37565"/>
        <dbReference type="ChEBI" id="CHEBI:43474"/>
        <dbReference type="ChEBI" id="CHEBI:58189"/>
        <dbReference type="EC" id="3.6.5.3"/>
    </reaction>
</comment>
<name>A0A1I5D8C3_9FLAO</name>
<dbReference type="PROSITE" id="PS51722">
    <property type="entry name" value="G_TR_2"/>
    <property type="match status" value="1"/>
</dbReference>
<dbReference type="SUPFAM" id="SSF50447">
    <property type="entry name" value="Translation proteins"/>
    <property type="match status" value="1"/>
</dbReference>
<dbReference type="InterPro" id="IPR004541">
    <property type="entry name" value="Transl_elong_EFTu/EF1A_bac/org"/>
</dbReference>
<dbReference type="InterPro" id="IPR027417">
    <property type="entry name" value="P-loop_NTPase"/>
</dbReference>
<reference evidence="15" key="1">
    <citation type="submission" date="2016-10" db="EMBL/GenBank/DDBJ databases">
        <authorList>
            <person name="Varghese N."/>
            <person name="Submissions S."/>
        </authorList>
    </citation>
    <scope>NUCLEOTIDE SEQUENCE [LARGE SCALE GENOMIC DNA]</scope>
    <source>
        <strain evidence="15">DSM 23925</strain>
    </source>
</reference>
<comment type="function">
    <text evidence="9">May play an important regulatory role in cell growth and in the bacterial response to nutrient deprivation.</text>
</comment>
<comment type="function">
    <text evidence="12">GTP hydrolase that promotes the GTP-dependent binding of aminoacyl-tRNA to the A-site of ribosomes during protein biosynthesis.</text>
</comment>
<evidence type="ECO:0000256" key="10">
    <source>
        <dbReference type="ARBA" id="ARBA00063778"/>
    </source>
</evidence>
<evidence type="ECO:0000256" key="1">
    <source>
        <dbReference type="ARBA" id="ARBA00007249"/>
    </source>
</evidence>
<evidence type="ECO:0000256" key="6">
    <source>
        <dbReference type="ARBA" id="ARBA00022917"/>
    </source>
</evidence>
<evidence type="ECO:0000256" key="2">
    <source>
        <dbReference type="ARBA" id="ARBA00022490"/>
    </source>
</evidence>
<keyword evidence="15" id="KW-1185">Reference proteome</keyword>
<comment type="subcellular location">
    <subcellularLocation>
        <location evidence="12">Cytoplasm</location>
    </subcellularLocation>
</comment>
<dbReference type="NCBIfam" id="TIGR00231">
    <property type="entry name" value="small_GTP"/>
    <property type="match status" value="1"/>
</dbReference>
<dbReference type="InterPro" id="IPR031157">
    <property type="entry name" value="G_TR_CS"/>
</dbReference>
<dbReference type="PROSITE" id="PS00301">
    <property type="entry name" value="G_TR_1"/>
    <property type="match status" value="1"/>
</dbReference>
<dbReference type="GO" id="GO:0003924">
    <property type="term" value="F:GTPase activity"/>
    <property type="evidence" value="ECO:0007669"/>
    <property type="project" value="UniProtKB-UniRule"/>
</dbReference>
<dbReference type="InterPro" id="IPR041709">
    <property type="entry name" value="EF-Tu_GTP-bd"/>
</dbReference>
<evidence type="ECO:0000256" key="8">
    <source>
        <dbReference type="ARBA" id="ARBA00029554"/>
    </source>
</evidence>
<dbReference type="EC" id="3.6.5.3" evidence="12"/>
<feature type="binding site" evidence="12">
    <location>
        <begin position="81"/>
        <end position="85"/>
    </location>
    <ligand>
        <name>GTP</name>
        <dbReference type="ChEBI" id="CHEBI:37565"/>
    </ligand>
</feature>
<dbReference type="InterPro" id="IPR004160">
    <property type="entry name" value="Transl_elong_EFTu/EF1A_C"/>
</dbReference>
<dbReference type="Pfam" id="PF03143">
    <property type="entry name" value="GTP_EFTU_D3"/>
    <property type="match status" value="1"/>
</dbReference>
<evidence type="ECO:0000256" key="11">
    <source>
        <dbReference type="ARBA" id="ARBA00064283"/>
    </source>
</evidence>
<keyword evidence="12" id="KW-0460">Magnesium</keyword>